<proteinExistence type="predicted"/>
<name>A0A8D8D1Z8_CULPI</name>
<accession>A0A8D8D1Z8</accession>
<dbReference type="EMBL" id="HBUE01254736">
    <property type="protein sequence ID" value="CAG6555883.1"/>
    <property type="molecule type" value="Transcribed_RNA"/>
</dbReference>
<dbReference type="EMBL" id="HBUE01149758">
    <property type="protein sequence ID" value="CAG6504602.1"/>
    <property type="molecule type" value="Transcribed_RNA"/>
</dbReference>
<dbReference type="EMBL" id="HBUE01149760">
    <property type="protein sequence ID" value="CAG6504605.1"/>
    <property type="molecule type" value="Transcribed_RNA"/>
</dbReference>
<dbReference type="EMBL" id="HBUE01254733">
    <property type="protein sequence ID" value="CAG6555878.1"/>
    <property type="molecule type" value="Transcribed_RNA"/>
</dbReference>
<reference evidence="1" key="1">
    <citation type="submission" date="2021-05" db="EMBL/GenBank/DDBJ databases">
        <authorList>
            <person name="Alioto T."/>
            <person name="Alioto T."/>
            <person name="Gomez Garrido J."/>
        </authorList>
    </citation>
    <scope>NUCLEOTIDE SEQUENCE</scope>
</reference>
<dbReference type="EMBL" id="HBUE01149762">
    <property type="protein sequence ID" value="CAG6504609.1"/>
    <property type="molecule type" value="Transcribed_RNA"/>
</dbReference>
<dbReference type="EMBL" id="HBUE01254737">
    <property type="protein sequence ID" value="CAG6555885.1"/>
    <property type="molecule type" value="Transcribed_RNA"/>
</dbReference>
<dbReference type="EMBL" id="HBUE01149761">
    <property type="protein sequence ID" value="CAG6504607.1"/>
    <property type="molecule type" value="Transcribed_RNA"/>
</dbReference>
<dbReference type="EMBL" id="HBUE01136373">
    <property type="protein sequence ID" value="CAG6498720.1"/>
    <property type="molecule type" value="Transcribed_RNA"/>
</dbReference>
<evidence type="ECO:0000313" key="1">
    <source>
        <dbReference type="EMBL" id="CAG6504605.1"/>
    </source>
</evidence>
<organism evidence="1">
    <name type="scientific">Culex pipiens</name>
    <name type="common">House mosquito</name>
    <dbReference type="NCBI Taxonomy" id="7175"/>
    <lineage>
        <taxon>Eukaryota</taxon>
        <taxon>Metazoa</taxon>
        <taxon>Ecdysozoa</taxon>
        <taxon>Arthropoda</taxon>
        <taxon>Hexapoda</taxon>
        <taxon>Insecta</taxon>
        <taxon>Pterygota</taxon>
        <taxon>Neoptera</taxon>
        <taxon>Endopterygota</taxon>
        <taxon>Diptera</taxon>
        <taxon>Nematocera</taxon>
        <taxon>Culicoidea</taxon>
        <taxon>Culicidae</taxon>
        <taxon>Culicinae</taxon>
        <taxon>Culicini</taxon>
        <taxon>Culex</taxon>
        <taxon>Culex</taxon>
    </lineage>
</organism>
<dbReference type="EMBL" id="HBUE01254735">
    <property type="protein sequence ID" value="CAG6555881.1"/>
    <property type="molecule type" value="Transcribed_RNA"/>
</dbReference>
<protein>
    <submittedName>
        <fullName evidence="1">(northern house mosquito) hypothetical protein</fullName>
    </submittedName>
</protein>
<sequence length="100" mass="11084">MLTEREDRRRGWCFKRSERFSWNRPPQRTTCPRAATLPVCSRNAHPSVATTSKCPTFKSWATPAAVKSEPSSDAAPEDGITVLAAPAVPFHPSVNLYVVE</sequence>
<dbReference type="EMBL" id="HBUE01136371">
    <property type="protein sequence ID" value="CAG6498718.1"/>
    <property type="molecule type" value="Transcribed_RNA"/>
</dbReference>
<dbReference type="AlphaFoldDB" id="A0A8D8D1Z8"/>